<dbReference type="OrthoDB" id="7874220at2"/>
<evidence type="ECO:0000313" key="1">
    <source>
        <dbReference type="EMBL" id="SLN19821.1"/>
    </source>
</evidence>
<evidence type="ECO:0000313" key="2">
    <source>
        <dbReference type="Proteomes" id="UP000193963"/>
    </source>
</evidence>
<dbReference type="Proteomes" id="UP000193963">
    <property type="component" value="Unassembled WGS sequence"/>
</dbReference>
<keyword evidence="2" id="KW-1185">Reference proteome</keyword>
<proteinExistence type="predicted"/>
<sequence>MSRIAPFFAKEETAARLLDMGVTEFRALVMDGHLPKAREIAPGVSRWNSEDIRKLDQGSKIDGMDEVDW</sequence>
<gene>
    <name evidence="1" type="ORF">PSM7751_00639</name>
</gene>
<dbReference type="EMBL" id="FWFN01000001">
    <property type="protein sequence ID" value="SLN19821.1"/>
    <property type="molecule type" value="Genomic_DNA"/>
</dbReference>
<protein>
    <submittedName>
        <fullName evidence="1">Uncharacterized protein</fullName>
    </submittedName>
</protein>
<reference evidence="1 2" key="1">
    <citation type="submission" date="2017-03" db="EMBL/GenBank/DDBJ databases">
        <authorList>
            <person name="Afonso C.L."/>
            <person name="Miller P.J."/>
            <person name="Scott M.A."/>
            <person name="Spackman E."/>
            <person name="Goraichik I."/>
            <person name="Dimitrov K.M."/>
            <person name="Suarez D.L."/>
            <person name="Swayne D.E."/>
        </authorList>
    </citation>
    <scope>NUCLEOTIDE SEQUENCE [LARGE SCALE GENOMIC DNA]</scope>
    <source>
        <strain evidence="1 2">CECT 7751</strain>
    </source>
</reference>
<dbReference type="RefSeq" id="WP_085886512.1">
    <property type="nucleotide sequence ID" value="NZ_FWFN01000001.1"/>
</dbReference>
<organism evidence="1 2">
    <name type="scientific">Pseudooceanicola marinus</name>
    <dbReference type="NCBI Taxonomy" id="396013"/>
    <lineage>
        <taxon>Bacteria</taxon>
        <taxon>Pseudomonadati</taxon>
        <taxon>Pseudomonadota</taxon>
        <taxon>Alphaproteobacteria</taxon>
        <taxon>Rhodobacterales</taxon>
        <taxon>Paracoccaceae</taxon>
        <taxon>Pseudooceanicola</taxon>
    </lineage>
</organism>
<name>A0A1X6YFD4_9RHOB</name>
<accession>A0A1X6YFD4</accession>
<dbReference type="AlphaFoldDB" id="A0A1X6YFD4"/>